<comment type="caution">
    <text evidence="1">The sequence shown here is derived from an EMBL/GenBank/DDBJ whole genome shotgun (WGS) entry which is preliminary data.</text>
</comment>
<name>A0ABR9DLH1_9GAMM</name>
<evidence type="ECO:0000313" key="2">
    <source>
        <dbReference type="Proteomes" id="UP000641152"/>
    </source>
</evidence>
<organism evidence="1 2">
    <name type="scientific">Methylomonas fluvii</name>
    <dbReference type="NCBI Taxonomy" id="1854564"/>
    <lineage>
        <taxon>Bacteria</taxon>
        <taxon>Pseudomonadati</taxon>
        <taxon>Pseudomonadota</taxon>
        <taxon>Gammaproteobacteria</taxon>
        <taxon>Methylococcales</taxon>
        <taxon>Methylococcaceae</taxon>
        <taxon>Methylomonas</taxon>
    </lineage>
</organism>
<dbReference type="Proteomes" id="UP000641152">
    <property type="component" value="Unassembled WGS sequence"/>
</dbReference>
<dbReference type="RefSeq" id="WP_192396502.1">
    <property type="nucleotide sequence ID" value="NZ_CAJHIU010000004.1"/>
</dbReference>
<gene>
    <name evidence="1" type="ORF">EBB_25510</name>
</gene>
<protein>
    <submittedName>
        <fullName evidence="1">Uncharacterized protein</fullName>
    </submittedName>
</protein>
<reference evidence="1 2" key="1">
    <citation type="submission" date="2020-09" db="EMBL/GenBank/DDBJ databases">
        <title>Methylomonas albis sp. nov. and Methylomonas fluvii sp. nov.: Two cold-adapted methanotrophs from the River Elbe and an amended description of Methylovulum psychrotolerans strain Eb1.</title>
        <authorList>
            <person name="Bussmann I.K."/>
            <person name="Klings K.-W."/>
            <person name="Warnstedt J."/>
            <person name="Hoppert M."/>
            <person name="Saborowski A."/>
            <person name="Horn F."/>
            <person name="Liebner S."/>
        </authorList>
    </citation>
    <scope>NUCLEOTIDE SEQUENCE [LARGE SCALE GENOMIC DNA]</scope>
    <source>
        <strain evidence="1 2">EbB</strain>
    </source>
</reference>
<proteinExistence type="predicted"/>
<sequence length="193" mass="21327">MPVFLNAFPLKIPEVELEARQVPYEKETLDVLRAKHGSTHSFRRQGDKILIFSGNSTFPSSGAPNTIVLKDNLGIFCSLVKDGLTRHLAGLGRNPSGFNPIELVSAKPEDNLLIPILGTEYPFKVCAKYTINTRTVQNHPTLIIDCTTRRVAKENGLFFLNAGFDLMGRYVVTQQEDGYRKLLGSVSACNGCI</sequence>
<accession>A0ABR9DLH1</accession>
<dbReference type="EMBL" id="JACXST010000004">
    <property type="protein sequence ID" value="MBD9363790.1"/>
    <property type="molecule type" value="Genomic_DNA"/>
</dbReference>
<keyword evidence="2" id="KW-1185">Reference proteome</keyword>
<evidence type="ECO:0000313" key="1">
    <source>
        <dbReference type="EMBL" id="MBD9363790.1"/>
    </source>
</evidence>